<evidence type="ECO:0000256" key="2">
    <source>
        <dbReference type="ARBA" id="ARBA00023015"/>
    </source>
</evidence>
<name>A0ABY7XIR9_9BACL</name>
<keyword evidence="9" id="KW-1185">Reference proteome</keyword>
<keyword evidence="4" id="KW-0238">DNA-binding</keyword>
<dbReference type="InterPro" id="IPR013324">
    <property type="entry name" value="RNA_pol_sigma_r3/r4-like"/>
</dbReference>
<keyword evidence="2" id="KW-0805">Transcription regulation</keyword>
<evidence type="ECO:0000259" key="7">
    <source>
        <dbReference type="Pfam" id="PF08281"/>
    </source>
</evidence>
<dbReference type="InterPro" id="IPR039425">
    <property type="entry name" value="RNA_pol_sigma-70-like"/>
</dbReference>
<dbReference type="PANTHER" id="PTHR43133">
    <property type="entry name" value="RNA POLYMERASE ECF-TYPE SIGMA FACTO"/>
    <property type="match status" value="1"/>
</dbReference>
<dbReference type="InterPro" id="IPR013325">
    <property type="entry name" value="RNA_pol_sigma_r2"/>
</dbReference>
<comment type="similarity">
    <text evidence="1">Belongs to the sigma-70 factor family. ECF subfamily.</text>
</comment>
<dbReference type="Pfam" id="PF04542">
    <property type="entry name" value="Sigma70_r2"/>
    <property type="match status" value="1"/>
</dbReference>
<accession>A0ABY7XIR9</accession>
<dbReference type="PANTHER" id="PTHR43133:SF8">
    <property type="entry name" value="RNA POLYMERASE SIGMA FACTOR HI_1459-RELATED"/>
    <property type="match status" value="1"/>
</dbReference>
<gene>
    <name evidence="8" type="ORF">PUW25_06230</name>
</gene>
<evidence type="ECO:0000313" key="9">
    <source>
        <dbReference type="Proteomes" id="UP001221519"/>
    </source>
</evidence>
<dbReference type="EMBL" id="CP118108">
    <property type="protein sequence ID" value="WDI03555.1"/>
    <property type="molecule type" value="Genomic_DNA"/>
</dbReference>
<keyword evidence="3" id="KW-0731">Sigma factor</keyword>
<dbReference type="RefSeq" id="WP_274336810.1">
    <property type="nucleotide sequence ID" value="NZ_CP118106.1"/>
</dbReference>
<evidence type="ECO:0000256" key="3">
    <source>
        <dbReference type="ARBA" id="ARBA00023082"/>
    </source>
</evidence>
<dbReference type="InterPro" id="IPR014284">
    <property type="entry name" value="RNA_pol_sigma-70_dom"/>
</dbReference>
<dbReference type="NCBIfam" id="TIGR02937">
    <property type="entry name" value="sigma70-ECF"/>
    <property type="match status" value="1"/>
</dbReference>
<evidence type="ECO:0000313" key="8">
    <source>
        <dbReference type="EMBL" id="WDI03555.1"/>
    </source>
</evidence>
<dbReference type="InterPro" id="IPR036388">
    <property type="entry name" value="WH-like_DNA-bd_sf"/>
</dbReference>
<feature type="domain" description="RNA polymerase sigma factor 70 region 4 type 2" evidence="7">
    <location>
        <begin position="126"/>
        <end position="176"/>
    </location>
</feature>
<dbReference type="Gene3D" id="1.10.10.10">
    <property type="entry name" value="Winged helix-like DNA-binding domain superfamily/Winged helix DNA-binding domain"/>
    <property type="match status" value="1"/>
</dbReference>
<dbReference type="InterPro" id="IPR007627">
    <property type="entry name" value="RNA_pol_sigma70_r2"/>
</dbReference>
<dbReference type="Proteomes" id="UP001221519">
    <property type="component" value="Chromosome"/>
</dbReference>
<dbReference type="Pfam" id="PF08281">
    <property type="entry name" value="Sigma70_r4_2"/>
    <property type="match status" value="1"/>
</dbReference>
<evidence type="ECO:0000256" key="1">
    <source>
        <dbReference type="ARBA" id="ARBA00010641"/>
    </source>
</evidence>
<organism evidence="8 9">
    <name type="scientific">Paenibacillus urinalis</name>
    <dbReference type="NCBI Taxonomy" id="521520"/>
    <lineage>
        <taxon>Bacteria</taxon>
        <taxon>Bacillati</taxon>
        <taxon>Bacillota</taxon>
        <taxon>Bacilli</taxon>
        <taxon>Bacillales</taxon>
        <taxon>Paenibacillaceae</taxon>
        <taxon>Paenibacillus</taxon>
    </lineage>
</organism>
<feature type="domain" description="RNA polymerase sigma-70 region 2" evidence="6">
    <location>
        <begin position="35"/>
        <end position="98"/>
    </location>
</feature>
<keyword evidence="5" id="KW-0804">Transcription</keyword>
<evidence type="ECO:0000256" key="4">
    <source>
        <dbReference type="ARBA" id="ARBA00023125"/>
    </source>
</evidence>
<reference evidence="8 9" key="1">
    <citation type="submission" date="2023-02" db="EMBL/GenBank/DDBJ databases">
        <title>Pathogen: clinical or host-associated sample.</title>
        <authorList>
            <person name="Hergert J."/>
            <person name="Casey R."/>
            <person name="Wagner J."/>
            <person name="Young E.L."/>
            <person name="Oakeson K.F."/>
        </authorList>
    </citation>
    <scope>NUCLEOTIDE SEQUENCE [LARGE SCALE GENOMIC DNA]</scope>
    <source>
        <strain evidence="8 9">2022CK-00829</strain>
    </source>
</reference>
<dbReference type="InterPro" id="IPR013249">
    <property type="entry name" value="RNA_pol_sigma70_r4_t2"/>
</dbReference>
<protein>
    <submittedName>
        <fullName evidence="8">RNA polymerase sigma factor</fullName>
    </submittedName>
</protein>
<evidence type="ECO:0000256" key="5">
    <source>
        <dbReference type="ARBA" id="ARBA00023163"/>
    </source>
</evidence>
<dbReference type="SUPFAM" id="SSF88659">
    <property type="entry name" value="Sigma3 and sigma4 domains of RNA polymerase sigma factors"/>
    <property type="match status" value="1"/>
</dbReference>
<evidence type="ECO:0000259" key="6">
    <source>
        <dbReference type="Pfam" id="PF04542"/>
    </source>
</evidence>
<proteinExistence type="inferred from homology"/>
<sequence>MMAFVRSEPYRMYLKCADGDDHTQTSELSRSMMLSLYKYCLSLTGSKEDAEDLCQEVYVKILPHAADLSKSVGFSMEGYLIRSARNVWIDGLRKEARRRELLGEMQEQEQYVSSHHELGDGLAVEEAFQVLLTQLTDWQRTIYILCELFSYKARETADLLDSTEGAVKAALRRAREVLAEERQRQLEADEPGVLMSPVSEEDAERLRDYLGAFRAGDTERIIQLGLGGAADVMMVTSQVLGFKMHSGTAPQLTNAWYDSLQQISRIEMVA</sequence>
<dbReference type="Gene3D" id="1.10.1740.10">
    <property type="match status" value="1"/>
</dbReference>
<dbReference type="SUPFAM" id="SSF88946">
    <property type="entry name" value="Sigma2 domain of RNA polymerase sigma factors"/>
    <property type="match status" value="1"/>
</dbReference>